<dbReference type="InterPro" id="IPR000160">
    <property type="entry name" value="GGDEF_dom"/>
</dbReference>
<organism evidence="3 4">
    <name type="scientific">Legionella resiliens</name>
    <dbReference type="NCBI Taxonomy" id="2905958"/>
    <lineage>
        <taxon>Bacteria</taxon>
        <taxon>Pseudomonadati</taxon>
        <taxon>Pseudomonadota</taxon>
        <taxon>Gammaproteobacteria</taxon>
        <taxon>Legionellales</taxon>
        <taxon>Legionellaceae</taxon>
        <taxon>Legionella</taxon>
    </lineage>
</organism>
<dbReference type="InterPro" id="IPR043128">
    <property type="entry name" value="Rev_trsase/Diguanyl_cyclase"/>
</dbReference>
<dbReference type="Pfam" id="PF00990">
    <property type="entry name" value="GGDEF"/>
    <property type="match status" value="1"/>
</dbReference>
<dbReference type="NCBIfam" id="TIGR00254">
    <property type="entry name" value="GGDEF"/>
    <property type="match status" value="1"/>
</dbReference>
<reference evidence="3 4" key="1">
    <citation type="journal article" date="2024" name="Pathogens">
        <title>Characterization of a Novel Species of Legionella Isolated from a Healthcare Facility: Legionella resiliens sp. nov.</title>
        <authorList>
            <person name="Cristino S."/>
            <person name="Pascale M.R."/>
            <person name="Marino F."/>
            <person name="Derelitto C."/>
            <person name="Salaris S."/>
            <person name="Orsini M."/>
            <person name="Squarzoni S."/>
            <person name="Grottola A."/>
            <person name="Girolamini L."/>
        </authorList>
    </citation>
    <scope>NUCLEOTIDE SEQUENCE [LARGE SCALE GENOMIC DNA]</scope>
    <source>
        <strain evidence="3 4">8cVS16</strain>
    </source>
</reference>
<dbReference type="CDD" id="cd01949">
    <property type="entry name" value="GGDEF"/>
    <property type="match status" value="1"/>
</dbReference>
<feature type="transmembrane region" description="Helical" evidence="1">
    <location>
        <begin position="55"/>
        <end position="76"/>
    </location>
</feature>
<dbReference type="RefSeq" id="WP_182350973.1">
    <property type="nucleotide sequence ID" value="NZ_JAJSPM010000001.1"/>
</dbReference>
<accession>A0ABS8WZ69</accession>
<feature type="transmembrane region" description="Helical" evidence="1">
    <location>
        <begin position="88"/>
        <end position="105"/>
    </location>
</feature>
<dbReference type="PANTHER" id="PTHR46663">
    <property type="entry name" value="DIGUANYLATE CYCLASE DGCT-RELATED"/>
    <property type="match status" value="1"/>
</dbReference>
<comment type="caution">
    <text evidence="3">The sequence shown here is derived from an EMBL/GenBank/DDBJ whole genome shotgun (WGS) entry which is preliminary data.</text>
</comment>
<dbReference type="SMART" id="SM00267">
    <property type="entry name" value="GGDEF"/>
    <property type="match status" value="1"/>
</dbReference>
<name>A0ABS8WZ69_9GAMM</name>
<keyword evidence="1" id="KW-1133">Transmembrane helix</keyword>
<evidence type="ECO:0000259" key="2">
    <source>
        <dbReference type="PROSITE" id="PS50887"/>
    </source>
</evidence>
<feature type="transmembrane region" description="Helical" evidence="1">
    <location>
        <begin position="29"/>
        <end position="49"/>
    </location>
</feature>
<evidence type="ECO:0000256" key="1">
    <source>
        <dbReference type="SAM" id="Phobius"/>
    </source>
</evidence>
<keyword evidence="1" id="KW-0472">Membrane</keyword>
<proteinExistence type="predicted"/>
<dbReference type="Gene3D" id="3.30.70.270">
    <property type="match status" value="1"/>
</dbReference>
<dbReference type="Proteomes" id="UP001320170">
    <property type="component" value="Unassembled WGS sequence"/>
</dbReference>
<evidence type="ECO:0000313" key="4">
    <source>
        <dbReference type="Proteomes" id="UP001320170"/>
    </source>
</evidence>
<dbReference type="PROSITE" id="PS50887">
    <property type="entry name" value="GGDEF"/>
    <property type="match status" value="1"/>
</dbReference>
<protein>
    <submittedName>
        <fullName evidence="3">GGDEF domain-containing protein</fullName>
    </submittedName>
</protein>
<dbReference type="InterPro" id="IPR029787">
    <property type="entry name" value="Nucleotide_cyclase"/>
</dbReference>
<keyword evidence="4" id="KW-1185">Reference proteome</keyword>
<dbReference type="SUPFAM" id="SSF55073">
    <property type="entry name" value="Nucleotide cyclase"/>
    <property type="match status" value="1"/>
</dbReference>
<feature type="domain" description="GGDEF" evidence="2">
    <location>
        <begin position="242"/>
        <end position="371"/>
    </location>
</feature>
<dbReference type="EMBL" id="JAJTND010000001">
    <property type="protein sequence ID" value="MCE3531037.1"/>
    <property type="molecule type" value="Genomic_DNA"/>
</dbReference>
<dbReference type="InterPro" id="IPR052163">
    <property type="entry name" value="DGC-Regulatory_Protein"/>
</dbReference>
<feature type="transmembrane region" description="Helical" evidence="1">
    <location>
        <begin position="135"/>
        <end position="154"/>
    </location>
</feature>
<evidence type="ECO:0000313" key="3">
    <source>
        <dbReference type="EMBL" id="MCE3531037.1"/>
    </source>
</evidence>
<gene>
    <name evidence="3" type="ORF">LXO92_01430</name>
</gene>
<dbReference type="PANTHER" id="PTHR46663:SF2">
    <property type="entry name" value="GGDEF DOMAIN-CONTAINING PROTEIN"/>
    <property type="match status" value="1"/>
</dbReference>
<keyword evidence="1" id="KW-0812">Transmembrane</keyword>
<sequence>MKFFTKHLRSFYEVTNKKSALQITSNMRYSLIHILSIQLILMALILTIHTLILQFWLIVVLLIIGIVLAVLNQIFLKKKRNTYLSGHFLILNTFLVISLTYFWVGGLSSSYLAWYLILPMIGGAILGIRGLVIYASLSLICIFFFILFEPMSIYKVPPNYLTEIELFNFITILFLEVTLLYSILYENLKFSSELIEQNFLLQADQKKFHYLARHDNLTNLPNRTFFNAYLENLLSSVNVQTHSVTLLFMDLDHFKYINDTYGHHAGDHVLLKCSKRLQHCLRNNDFIARIGGDEFVATIVHNKNDGVPDNFAKRILQEFNKPFFIDNTKVTCHLSLGAASYPSDATSLEVLLKKADKAMYEMKMKNRSREN</sequence>
<feature type="transmembrane region" description="Helical" evidence="1">
    <location>
        <begin position="166"/>
        <end position="184"/>
    </location>
</feature>